<reference evidence="1 2" key="1">
    <citation type="submission" date="2016-10" db="EMBL/GenBank/DDBJ databases">
        <authorList>
            <person name="de Groot N.N."/>
        </authorList>
    </citation>
    <scope>NUCLEOTIDE SEQUENCE [LARGE SCALE GENOMIC DNA]</scope>
    <source>
        <strain evidence="1 2">DSM 8423</strain>
    </source>
</reference>
<dbReference type="Proteomes" id="UP000198744">
    <property type="component" value="Unassembled WGS sequence"/>
</dbReference>
<dbReference type="EMBL" id="FOBS01000035">
    <property type="protein sequence ID" value="SEM69215.1"/>
    <property type="molecule type" value="Genomic_DNA"/>
</dbReference>
<name>A0A1H8AEM4_9BACT</name>
<evidence type="ECO:0000313" key="2">
    <source>
        <dbReference type="Proteomes" id="UP000198744"/>
    </source>
</evidence>
<dbReference type="AlphaFoldDB" id="A0A1H8AEM4"/>
<evidence type="ECO:0000313" key="1">
    <source>
        <dbReference type="EMBL" id="SEM69215.1"/>
    </source>
</evidence>
<organism evidence="1 2">
    <name type="scientific">Syntrophus gentianae</name>
    <dbReference type="NCBI Taxonomy" id="43775"/>
    <lineage>
        <taxon>Bacteria</taxon>
        <taxon>Pseudomonadati</taxon>
        <taxon>Thermodesulfobacteriota</taxon>
        <taxon>Syntrophia</taxon>
        <taxon>Syntrophales</taxon>
        <taxon>Syntrophaceae</taxon>
        <taxon>Syntrophus</taxon>
    </lineage>
</organism>
<gene>
    <name evidence="1" type="ORF">SAMN04489760_1358</name>
</gene>
<sequence>MVLLHLLSFMVSLWAIPVLAGDLPSLCLMQPPYHEMRLPDHGLTWLPDEDFSGGCGDVQPEQWIRKSLGSVDLLMYADGPRGSGRTWDVAVGVSEKGGSKPLRGVCLQTSTEGWRTLQRYRKGPLPWMDDLDADGKAELIIWDSFPLHENASLAEYGLVAWVYRLASRDSFVIDLVLSRRLARSIAEEYRAPLGNEGLPYPGKLRTDAAEALEKFANERCRILKKHNPER</sequence>
<dbReference type="RefSeq" id="WP_093884622.1">
    <property type="nucleotide sequence ID" value="NZ_FOBS01000035.1"/>
</dbReference>
<dbReference type="STRING" id="43775.SAMN04489760_1358"/>
<accession>A0A1H8AEM4</accession>
<keyword evidence="2" id="KW-1185">Reference proteome</keyword>
<protein>
    <submittedName>
        <fullName evidence="1">Uncharacterized protein</fullName>
    </submittedName>
</protein>
<proteinExistence type="predicted"/>